<organism evidence="2">
    <name type="scientific">bioreactor metagenome</name>
    <dbReference type="NCBI Taxonomy" id="1076179"/>
    <lineage>
        <taxon>unclassified sequences</taxon>
        <taxon>metagenomes</taxon>
        <taxon>ecological metagenomes</taxon>
    </lineage>
</organism>
<evidence type="ECO:0000313" key="2">
    <source>
        <dbReference type="EMBL" id="MPM78471.1"/>
    </source>
</evidence>
<gene>
    <name evidence="2" type="ORF">SDC9_125482</name>
</gene>
<reference evidence="2" key="1">
    <citation type="submission" date="2019-08" db="EMBL/GenBank/DDBJ databases">
        <authorList>
            <person name="Kucharzyk K."/>
            <person name="Murdoch R.W."/>
            <person name="Higgins S."/>
            <person name="Loffler F."/>
        </authorList>
    </citation>
    <scope>NUCLEOTIDE SEQUENCE</scope>
</reference>
<sequence>MGVGQDERAGGRGDHVPAQTGQRPDQVVAVAAGADDGQLGLDRRPVGGGGDHRGQRGAGHRPRRLLGRQPGDQPRVADDVAGPQPGQSPGLGERADHQQVVHRGVDLGLVLPGHGVHERLVDHHDASRPGQLAQRLAVVQDAGGVGRVADQQQVGVRQRIDVQGERRGQDVAPGRTSRGEQRRLRLGELRMHHHRPVAGDGPGDQRERLRPARGGQHHLRRDTVERRDRGAGRGRVRVGAEAGQGRGDRRQHPVRRAGETYVDRQVDQTLGHLGVAVVIEVGARGGVRVRGVAELLGQLRGAGPVHVQVGGGSAGVVVVRWNSWPWVPSASR</sequence>
<protein>
    <submittedName>
        <fullName evidence="2">Uncharacterized protein</fullName>
    </submittedName>
</protein>
<comment type="caution">
    <text evidence="2">The sequence shown here is derived from an EMBL/GenBank/DDBJ whole genome shotgun (WGS) entry which is preliminary data.</text>
</comment>
<dbReference type="AlphaFoldDB" id="A0A645CNG2"/>
<feature type="region of interest" description="Disordered" evidence="1">
    <location>
        <begin position="161"/>
        <end position="254"/>
    </location>
</feature>
<feature type="compositionally biased region" description="Basic and acidic residues" evidence="1">
    <location>
        <begin position="41"/>
        <end position="54"/>
    </location>
</feature>
<accession>A0A645CNG2</accession>
<feature type="compositionally biased region" description="Basic and acidic residues" evidence="1">
    <location>
        <begin position="177"/>
        <end position="190"/>
    </location>
</feature>
<name>A0A645CNG2_9ZZZZ</name>
<feature type="compositionally biased region" description="Basic and acidic residues" evidence="1">
    <location>
        <begin position="221"/>
        <end position="231"/>
    </location>
</feature>
<feature type="compositionally biased region" description="Basic and acidic residues" evidence="1">
    <location>
        <begin position="1"/>
        <end position="15"/>
    </location>
</feature>
<dbReference type="EMBL" id="VSSQ01028670">
    <property type="protein sequence ID" value="MPM78471.1"/>
    <property type="molecule type" value="Genomic_DNA"/>
</dbReference>
<proteinExistence type="predicted"/>
<evidence type="ECO:0000256" key="1">
    <source>
        <dbReference type="SAM" id="MobiDB-lite"/>
    </source>
</evidence>
<feature type="region of interest" description="Disordered" evidence="1">
    <location>
        <begin position="1"/>
        <end position="96"/>
    </location>
</feature>
<feature type="compositionally biased region" description="Low complexity" evidence="1">
    <location>
        <begin position="25"/>
        <end position="40"/>
    </location>
</feature>